<comment type="caution">
    <text evidence="3">The sequence shown here is derived from an EMBL/GenBank/DDBJ whole genome shotgun (WGS) entry which is preliminary data.</text>
</comment>
<dbReference type="Proteomes" id="UP000319769">
    <property type="component" value="Unassembled WGS sequence"/>
</dbReference>
<protein>
    <recommendedName>
        <fullName evidence="2">Wadjet protein JetD C-terminal domain-containing protein</fullName>
    </recommendedName>
</protein>
<dbReference type="EMBL" id="VMNW02000008">
    <property type="protein sequence ID" value="KAA9163983.1"/>
    <property type="molecule type" value="Genomic_DNA"/>
</dbReference>
<evidence type="ECO:0000313" key="3">
    <source>
        <dbReference type="EMBL" id="KAA9163983.1"/>
    </source>
</evidence>
<feature type="domain" description="Wadjet protein JetD C-terminal" evidence="2">
    <location>
        <begin position="203"/>
        <end position="276"/>
    </location>
</feature>
<keyword evidence="4" id="KW-1185">Reference proteome</keyword>
<evidence type="ECO:0000259" key="2">
    <source>
        <dbReference type="Pfam" id="PF09983"/>
    </source>
</evidence>
<dbReference type="OrthoDB" id="8263792at2"/>
<name>A0A5N0VF01_9PSEU</name>
<accession>A0A5N0VF01</accession>
<evidence type="ECO:0000313" key="4">
    <source>
        <dbReference type="Proteomes" id="UP000319769"/>
    </source>
</evidence>
<gene>
    <name evidence="3" type="ORF">FPZ12_008105</name>
</gene>
<dbReference type="InterPro" id="IPR024534">
    <property type="entry name" value="JetD_C"/>
</dbReference>
<dbReference type="Pfam" id="PF09983">
    <property type="entry name" value="JetD_C"/>
    <property type="match status" value="1"/>
</dbReference>
<dbReference type="AlphaFoldDB" id="A0A5N0VF01"/>
<organism evidence="3 4">
    <name type="scientific">Amycolatopsis acidicola</name>
    <dbReference type="NCBI Taxonomy" id="2596893"/>
    <lineage>
        <taxon>Bacteria</taxon>
        <taxon>Bacillati</taxon>
        <taxon>Actinomycetota</taxon>
        <taxon>Actinomycetes</taxon>
        <taxon>Pseudonocardiales</taxon>
        <taxon>Pseudonocardiaceae</taxon>
        <taxon>Amycolatopsis</taxon>
    </lineage>
</organism>
<feature type="region of interest" description="Disordered" evidence="1">
    <location>
        <begin position="477"/>
        <end position="506"/>
    </location>
</feature>
<sequence>MSSLRCVVSPEHTEPELAAAIAEAVREHGPRRLPLESVLKAAAAVDHTAAVSVHWRRRVLSALTSLAEAKMITLPRTRIDRSAEPPLPAYVTRRETLPQQGKSRRPIIWHADLGWAALGDERGEWTTTERTCLELVNAWLPRRRGVVVPIRERSLDITGDDKQLESWLFGTLFRPGRLTLELLECEPCWPPVERRIFGDGPWLVVENYTTYVSLGRRASELSFGGQLIWGAGNQVGTRLRTLAANGERPLRCWYFGDVDAGGFRIARSAWQCVAELASVDLRPAAGLYRLALEHGKRRLVRRAPRMSADTAAWAGAWLGQRLGESCLDVVRSGGRIVQENVGTEVLATTTSRTGSTRTEADGLRGNRERRSAQIHGASTGDEECDTGSDHGDQRKQVVRTRTRRHAKISCIGWEMAAASSAATAQSSPEPVCVSAAASSGVNSVVFNEPSAPPGGHDAPVLGGNAAGFLGLAELRSASTDSRAPPQAPCMPRAQRAAGTPPRALAC</sequence>
<feature type="region of interest" description="Disordered" evidence="1">
    <location>
        <begin position="349"/>
        <end position="400"/>
    </location>
</feature>
<evidence type="ECO:0000256" key="1">
    <source>
        <dbReference type="SAM" id="MobiDB-lite"/>
    </source>
</evidence>
<reference evidence="3" key="1">
    <citation type="submission" date="2019-09" db="EMBL/GenBank/DDBJ databases">
        <authorList>
            <person name="Teo W.F.A."/>
            <person name="Duangmal K."/>
        </authorList>
    </citation>
    <scope>NUCLEOTIDE SEQUENCE [LARGE SCALE GENOMIC DNA]</scope>
    <source>
        <strain evidence="3">K81G1</strain>
    </source>
</reference>
<proteinExistence type="predicted"/>
<feature type="compositionally biased region" description="Basic and acidic residues" evidence="1">
    <location>
        <begin position="358"/>
        <end position="371"/>
    </location>
</feature>